<keyword evidence="3" id="KW-1185">Reference proteome</keyword>
<accession>A0A4C1VK91</accession>
<feature type="region of interest" description="Disordered" evidence="1">
    <location>
        <begin position="100"/>
        <end position="128"/>
    </location>
</feature>
<sequence length="157" mass="16966">MIQEGVDRDGGKWLAGQVAATATGTARAYDVSDVYRSSTSPSTREVPRSTPNMGESTEVLEFSRVHLRHVSKGHVKPSFSTVGQEPGASTWSKRKSCGIAHASRRGTLQDATAARREGRGAGHAHDPKCLEGESFMRLCARRGAGRGRMRVESELID</sequence>
<protein>
    <submittedName>
        <fullName evidence="2">Uncharacterized protein</fullName>
    </submittedName>
</protein>
<name>A0A4C1VK91_EUMVA</name>
<dbReference type="Proteomes" id="UP000299102">
    <property type="component" value="Unassembled WGS sequence"/>
</dbReference>
<feature type="region of interest" description="Disordered" evidence="1">
    <location>
        <begin position="26"/>
        <end position="56"/>
    </location>
</feature>
<evidence type="ECO:0000313" key="2">
    <source>
        <dbReference type="EMBL" id="GBP38145.1"/>
    </source>
</evidence>
<organism evidence="2 3">
    <name type="scientific">Eumeta variegata</name>
    <name type="common">Bagworm moth</name>
    <name type="synonym">Eumeta japonica</name>
    <dbReference type="NCBI Taxonomy" id="151549"/>
    <lineage>
        <taxon>Eukaryota</taxon>
        <taxon>Metazoa</taxon>
        <taxon>Ecdysozoa</taxon>
        <taxon>Arthropoda</taxon>
        <taxon>Hexapoda</taxon>
        <taxon>Insecta</taxon>
        <taxon>Pterygota</taxon>
        <taxon>Neoptera</taxon>
        <taxon>Endopterygota</taxon>
        <taxon>Lepidoptera</taxon>
        <taxon>Glossata</taxon>
        <taxon>Ditrysia</taxon>
        <taxon>Tineoidea</taxon>
        <taxon>Psychidae</taxon>
        <taxon>Oiketicinae</taxon>
        <taxon>Eumeta</taxon>
    </lineage>
</organism>
<evidence type="ECO:0000256" key="1">
    <source>
        <dbReference type="SAM" id="MobiDB-lite"/>
    </source>
</evidence>
<dbReference type="EMBL" id="BGZK01000344">
    <property type="protein sequence ID" value="GBP38145.1"/>
    <property type="molecule type" value="Genomic_DNA"/>
</dbReference>
<feature type="compositionally biased region" description="Polar residues" evidence="1">
    <location>
        <begin position="35"/>
        <end position="55"/>
    </location>
</feature>
<reference evidence="2 3" key="1">
    <citation type="journal article" date="2019" name="Commun. Biol.">
        <title>The bagworm genome reveals a unique fibroin gene that provides high tensile strength.</title>
        <authorList>
            <person name="Kono N."/>
            <person name="Nakamura H."/>
            <person name="Ohtoshi R."/>
            <person name="Tomita M."/>
            <person name="Numata K."/>
            <person name="Arakawa K."/>
        </authorList>
    </citation>
    <scope>NUCLEOTIDE SEQUENCE [LARGE SCALE GENOMIC DNA]</scope>
</reference>
<feature type="compositionally biased region" description="Basic and acidic residues" evidence="1">
    <location>
        <begin position="113"/>
        <end position="128"/>
    </location>
</feature>
<proteinExistence type="predicted"/>
<comment type="caution">
    <text evidence="2">The sequence shown here is derived from an EMBL/GenBank/DDBJ whole genome shotgun (WGS) entry which is preliminary data.</text>
</comment>
<gene>
    <name evidence="2" type="ORF">EVAR_80429_1</name>
</gene>
<evidence type="ECO:0000313" key="3">
    <source>
        <dbReference type="Proteomes" id="UP000299102"/>
    </source>
</evidence>
<dbReference type="AlphaFoldDB" id="A0A4C1VK91"/>